<keyword evidence="1" id="KW-0732">Signal</keyword>
<dbReference type="NCBIfam" id="TIGR02595">
    <property type="entry name" value="PEP_CTERM"/>
    <property type="match status" value="1"/>
</dbReference>
<dbReference type="InterPro" id="IPR013424">
    <property type="entry name" value="Ice-binding_C"/>
</dbReference>
<proteinExistence type="predicted"/>
<evidence type="ECO:0000313" key="3">
    <source>
        <dbReference type="EMBL" id="GAA4500361.1"/>
    </source>
</evidence>
<dbReference type="RefSeq" id="WP_345013011.1">
    <property type="nucleotide sequence ID" value="NZ_BAABFC010000013.1"/>
</dbReference>
<reference evidence="4" key="1">
    <citation type="journal article" date="2019" name="Int. J. Syst. Evol. Microbiol.">
        <title>The Global Catalogue of Microorganisms (GCM) 10K type strain sequencing project: providing services to taxonomists for standard genome sequencing and annotation.</title>
        <authorList>
            <consortium name="The Broad Institute Genomics Platform"/>
            <consortium name="The Broad Institute Genome Sequencing Center for Infectious Disease"/>
            <person name="Wu L."/>
            <person name="Ma J."/>
        </authorList>
    </citation>
    <scope>NUCLEOTIDE SEQUENCE [LARGE SCALE GENOMIC DNA]</scope>
    <source>
        <strain evidence="4">JCM 32226</strain>
    </source>
</reference>
<feature type="chain" id="PRO_5046102210" description="Ice-binding protein C-terminal domain-containing protein" evidence="1">
    <location>
        <begin position="22"/>
        <end position="195"/>
    </location>
</feature>
<dbReference type="Proteomes" id="UP001501321">
    <property type="component" value="Unassembled WGS sequence"/>
</dbReference>
<dbReference type="Pfam" id="PF07589">
    <property type="entry name" value="PEP-CTERM"/>
    <property type="match status" value="1"/>
</dbReference>
<gene>
    <name evidence="3" type="ORF">GCM10023095_22050</name>
</gene>
<sequence length="195" mass="20527">MRKRLYALPLMLAMLSPGAFAEVIDLSSWTANGNVISSSSGAILSTTKNHNYSTASYGGTTGSTLSTVLELVAGSVISFDWNFTTSDYSPYNDFALFIIGDEATTLADVLSLGNTPATTRSTGWQSFSYTVETTGSSAVTFVASNALDKKFQSTLQVSNLTVSAVPEPQTYALLGIGVIGLLLSLRARRQGATPA</sequence>
<comment type="caution">
    <text evidence="3">The sequence shown here is derived from an EMBL/GenBank/DDBJ whole genome shotgun (WGS) entry which is preliminary data.</text>
</comment>
<name>A0ABP8QEB2_9GAMM</name>
<keyword evidence="4" id="KW-1185">Reference proteome</keyword>
<feature type="signal peptide" evidence="1">
    <location>
        <begin position="1"/>
        <end position="21"/>
    </location>
</feature>
<evidence type="ECO:0000256" key="1">
    <source>
        <dbReference type="SAM" id="SignalP"/>
    </source>
</evidence>
<organism evidence="3 4">
    <name type="scientific">Pseudaeromonas paramecii</name>
    <dbReference type="NCBI Taxonomy" id="2138166"/>
    <lineage>
        <taxon>Bacteria</taxon>
        <taxon>Pseudomonadati</taxon>
        <taxon>Pseudomonadota</taxon>
        <taxon>Gammaproteobacteria</taxon>
        <taxon>Aeromonadales</taxon>
        <taxon>Aeromonadaceae</taxon>
        <taxon>Pseudaeromonas</taxon>
    </lineage>
</organism>
<evidence type="ECO:0000313" key="4">
    <source>
        <dbReference type="Proteomes" id="UP001501321"/>
    </source>
</evidence>
<accession>A0ABP8QEB2</accession>
<evidence type="ECO:0000259" key="2">
    <source>
        <dbReference type="Pfam" id="PF07589"/>
    </source>
</evidence>
<dbReference type="EMBL" id="BAABFC010000013">
    <property type="protein sequence ID" value="GAA4500361.1"/>
    <property type="molecule type" value="Genomic_DNA"/>
</dbReference>
<protein>
    <recommendedName>
        <fullName evidence="2">Ice-binding protein C-terminal domain-containing protein</fullName>
    </recommendedName>
</protein>
<feature type="domain" description="Ice-binding protein C-terminal" evidence="2">
    <location>
        <begin position="164"/>
        <end position="189"/>
    </location>
</feature>